<dbReference type="PROSITE" id="PS51296">
    <property type="entry name" value="RIESKE"/>
    <property type="match status" value="1"/>
</dbReference>
<dbReference type="PROSITE" id="PS51318">
    <property type="entry name" value="TAT"/>
    <property type="match status" value="1"/>
</dbReference>
<dbReference type="SUPFAM" id="SSF50022">
    <property type="entry name" value="ISP domain"/>
    <property type="match status" value="1"/>
</dbReference>
<dbReference type="GO" id="GO:0051537">
    <property type="term" value="F:2 iron, 2 sulfur cluster binding"/>
    <property type="evidence" value="ECO:0007669"/>
    <property type="project" value="UniProtKB-KW"/>
</dbReference>
<evidence type="ECO:0000256" key="1">
    <source>
        <dbReference type="ARBA" id="ARBA00002494"/>
    </source>
</evidence>
<evidence type="ECO:0000313" key="13">
    <source>
        <dbReference type="EMBL" id="AYN42092.1"/>
    </source>
</evidence>
<keyword evidence="3" id="KW-0001">2Fe-2S</keyword>
<keyword evidence="7" id="KW-1015">Disulfide bond</keyword>
<dbReference type="EMBL" id="CP033073">
    <property type="protein sequence ID" value="AYN42092.1"/>
    <property type="molecule type" value="Genomic_DNA"/>
</dbReference>
<dbReference type="AlphaFoldDB" id="A0A3G2JP12"/>
<dbReference type="InterPro" id="IPR017941">
    <property type="entry name" value="Rieske_2Fe-2S"/>
</dbReference>
<dbReference type="PANTHER" id="PTHR10134">
    <property type="entry name" value="CYTOCHROME B-C1 COMPLEX SUBUNIT RIESKE, MITOCHONDRIAL"/>
    <property type="match status" value="1"/>
</dbReference>
<protein>
    <recommendedName>
        <fullName evidence="2">Cytochrome bc1 complex Rieske iron-sulfur subunit</fullName>
    </recommendedName>
    <alternativeName>
        <fullName evidence="8">Cytochrome bc1 reductase complex subunit QcrA</fullName>
    </alternativeName>
</protein>
<organism evidence="13 14">
    <name type="scientific">Streptomyces dangxiongensis</name>
    <dbReference type="NCBI Taxonomy" id="1442032"/>
    <lineage>
        <taxon>Bacteria</taxon>
        <taxon>Bacillati</taxon>
        <taxon>Actinomycetota</taxon>
        <taxon>Actinomycetes</taxon>
        <taxon>Kitasatosporales</taxon>
        <taxon>Streptomycetaceae</taxon>
        <taxon>Streptomyces</taxon>
    </lineage>
</organism>
<dbReference type="FunFam" id="2.102.10.10:FF:000016">
    <property type="entry name" value="Nitrite reductase/ring-hydroxylating ferredoxin subunit"/>
    <property type="match status" value="1"/>
</dbReference>
<evidence type="ECO:0000256" key="11">
    <source>
        <dbReference type="SAM" id="SignalP"/>
    </source>
</evidence>
<evidence type="ECO:0000256" key="7">
    <source>
        <dbReference type="ARBA" id="ARBA00023157"/>
    </source>
</evidence>
<keyword evidence="4" id="KW-0479">Metal-binding</keyword>
<dbReference type="CDD" id="cd03467">
    <property type="entry name" value="Rieske"/>
    <property type="match status" value="1"/>
</dbReference>
<evidence type="ECO:0000256" key="2">
    <source>
        <dbReference type="ARBA" id="ARBA00015816"/>
    </source>
</evidence>
<comment type="cofactor">
    <cofactor evidence="9">
        <name>[2Fe-2S] cluster</name>
        <dbReference type="ChEBI" id="CHEBI:190135"/>
    </cofactor>
</comment>
<dbReference type="KEGG" id="sdd:D9753_27960"/>
<sequence>MTQPSTRRTVLATSAGALALGCVGCGGGKSGGGSSSSATPTGAGSGSPSSAPPSASPSSASPSGSPSSAGGAELTRTGDIPVGGGKVFGDRKIVVTQPTKGEFKAFSAICTHQGCTVNKVADGTIDCPCHGSRFRVADGSVAHGPATRPLPEKRITVRGQSIRLA</sequence>
<feature type="signal peptide" evidence="11">
    <location>
        <begin position="1"/>
        <end position="19"/>
    </location>
</feature>
<dbReference type="Pfam" id="PF00355">
    <property type="entry name" value="Rieske"/>
    <property type="match status" value="1"/>
</dbReference>
<dbReference type="GO" id="GO:0016705">
    <property type="term" value="F:oxidoreductase activity, acting on paired donors, with incorporation or reduction of molecular oxygen"/>
    <property type="evidence" value="ECO:0007669"/>
    <property type="project" value="UniProtKB-ARBA"/>
</dbReference>
<reference evidence="13 14" key="1">
    <citation type="submission" date="2018-10" db="EMBL/GenBank/DDBJ databases">
        <title>The genome of Streptomyces dangxiongensis Z022.</title>
        <authorList>
            <person name="Zhang B."/>
        </authorList>
    </citation>
    <scope>NUCLEOTIDE SEQUENCE [LARGE SCALE GENOMIC DNA]</scope>
    <source>
        <strain evidence="13 14">Z022</strain>
    </source>
</reference>
<dbReference type="InterPro" id="IPR014349">
    <property type="entry name" value="Rieske_Fe-S_prot"/>
</dbReference>
<keyword evidence="6" id="KW-0411">Iron-sulfur</keyword>
<dbReference type="InterPro" id="IPR005805">
    <property type="entry name" value="Rieske_Fe-S_prot_C"/>
</dbReference>
<evidence type="ECO:0000256" key="9">
    <source>
        <dbReference type="ARBA" id="ARBA00034078"/>
    </source>
</evidence>
<evidence type="ECO:0000256" key="3">
    <source>
        <dbReference type="ARBA" id="ARBA00022714"/>
    </source>
</evidence>
<gene>
    <name evidence="13" type="ORF">D9753_27960</name>
</gene>
<evidence type="ECO:0000256" key="10">
    <source>
        <dbReference type="SAM" id="MobiDB-lite"/>
    </source>
</evidence>
<keyword evidence="11" id="KW-0732">Signal</keyword>
<dbReference type="RefSeq" id="WP_121789528.1">
    <property type="nucleotide sequence ID" value="NZ_CP033073.1"/>
</dbReference>
<dbReference type="InterPro" id="IPR006311">
    <property type="entry name" value="TAT_signal"/>
</dbReference>
<evidence type="ECO:0000256" key="4">
    <source>
        <dbReference type="ARBA" id="ARBA00022723"/>
    </source>
</evidence>
<evidence type="ECO:0000256" key="8">
    <source>
        <dbReference type="ARBA" id="ARBA00029586"/>
    </source>
</evidence>
<comment type="function">
    <text evidence="1">Iron-sulfur subunit of the cytochrome bc1 complex, an essential component of the respiratory electron transport chain required for ATP synthesis. The bc1 complex catalyzes the oxidation of menaquinol and the reduction of cytochrome c in the respiratory chain. The bc1 complex operates through a Q-cycle mechanism that couples electron transfer to generation of the proton gradient that drives ATP synthesis.</text>
</comment>
<feature type="compositionally biased region" description="Low complexity" evidence="10">
    <location>
        <begin position="56"/>
        <end position="72"/>
    </location>
</feature>
<proteinExistence type="predicted"/>
<feature type="compositionally biased region" description="Low complexity" evidence="10">
    <location>
        <begin position="35"/>
        <end position="49"/>
    </location>
</feature>
<keyword evidence="5" id="KW-0408">Iron</keyword>
<feature type="domain" description="Rieske" evidence="12">
    <location>
        <begin position="72"/>
        <end position="164"/>
    </location>
</feature>
<dbReference type="PRINTS" id="PR00162">
    <property type="entry name" value="RIESKE"/>
</dbReference>
<feature type="region of interest" description="Disordered" evidence="10">
    <location>
        <begin position="28"/>
        <end position="88"/>
    </location>
</feature>
<keyword evidence="14" id="KW-1185">Reference proteome</keyword>
<evidence type="ECO:0000313" key="14">
    <source>
        <dbReference type="Proteomes" id="UP000268329"/>
    </source>
</evidence>
<dbReference type="OrthoDB" id="25106at2"/>
<dbReference type="PROSITE" id="PS51257">
    <property type="entry name" value="PROKAR_LIPOPROTEIN"/>
    <property type="match status" value="1"/>
</dbReference>
<dbReference type="Gene3D" id="2.102.10.10">
    <property type="entry name" value="Rieske [2Fe-2S] iron-sulphur domain"/>
    <property type="match status" value="1"/>
</dbReference>
<feature type="chain" id="PRO_5038818388" description="Cytochrome bc1 complex Rieske iron-sulfur subunit" evidence="11">
    <location>
        <begin position="20"/>
        <end position="165"/>
    </location>
</feature>
<evidence type="ECO:0000259" key="12">
    <source>
        <dbReference type="PROSITE" id="PS51296"/>
    </source>
</evidence>
<accession>A0A3G2JP12</accession>
<dbReference type="Proteomes" id="UP000268329">
    <property type="component" value="Chromosome"/>
</dbReference>
<name>A0A3G2JP12_9ACTN</name>
<dbReference type="GO" id="GO:0004497">
    <property type="term" value="F:monooxygenase activity"/>
    <property type="evidence" value="ECO:0007669"/>
    <property type="project" value="UniProtKB-ARBA"/>
</dbReference>
<dbReference type="GO" id="GO:0046872">
    <property type="term" value="F:metal ion binding"/>
    <property type="evidence" value="ECO:0007669"/>
    <property type="project" value="UniProtKB-KW"/>
</dbReference>
<evidence type="ECO:0000256" key="5">
    <source>
        <dbReference type="ARBA" id="ARBA00023004"/>
    </source>
</evidence>
<dbReference type="GO" id="GO:0016020">
    <property type="term" value="C:membrane"/>
    <property type="evidence" value="ECO:0007669"/>
    <property type="project" value="InterPro"/>
</dbReference>
<evidence type="ECO:0000256" key="6">
    <source>
        <dbReference type="ARBA" id="ARBA00023014"/>
    </source>
</evidence>
<dbReference type="InterPro" id="IPR036922">
    <property type="entry name" value="Rieske_2Fe-2S_sf"/>
</dbReference>